<evidence type="ECO:0000313" key="14">
    <source>
        <dbReference type="Proteomes" id="UP000494206"/>
    </source>
</evidence>
<dbReference type="InterPro" id="IPR002213">
    <property type="entry name" value="UDP_glucos_trans"/>
</dbReference>
<dbReference type="AlphaFoldDB" id="A0A8S1F1T5"/>
<dbReference type="SUPFAM" id="SSF53756">
    <property type="entry name" value="UDP-Glycosyltransferase/glycogen phosphorylase"/>
    <property type="match status" value="1"/>
</dbReference>
<dbReference type="Proteomes" id="UP000494206">
    <property type="component" value="Unassembled WGS sequence"/>
</dbReference>
<proteinExistence type="inferred from homology"/>
<protein>
    <recommendedName>
        <fullName evidence="3">glucuronosyltransferase</fullName>
        <ecNumber evidence="3">2.4.1.17</ecNumber>
    </recommendedName>
</protein>
<name>A0A8S1F1T5_9PELO</name>
<dbReference type="EC" id="2.4.1.17" evidence="3"/>
<comment type="subcellular location">
    <subcellularLocation>
        <location evidence="1">Membrane</location>
        <topology evidence="1">Single-pass membrane protein</topology>
    </subcellularLocation>
</comment>
<evidence type="ECO:0000256" key="5">
    <source>
        <dbReference type="ARBA" id="ARBA00022679"/>
    </source>
</evidence>
<dbReference type="FunFam" id="3.40.50.2000:FF:000021">
    <property type="entry name" value="UDP-glucuronosyltransferase"/>
    <property type="match status" value="1"/>
</dbReference>
<keyword evidence="14" id="KW-1185">Reference proteome</keyword>
<dbReference type="PANTHER" id="PTHR48043:SF154">
    <property type="entry name" value="GLUCURONOSYLTRANSFERASE"/>
    <property type="match status" value="1"/>
</dbReference>
<evidence type="ECO:0000256" key="1">
    <source>
        <dbReference type="ARBA" id="ARBA00004167"/>
    </source>
</evidence>
<keyword evidence="9 11" id="KW-0472">Membrane</keyword>
<evidence type="ECO:0000256" key="9">
    <source>
        <dbReference type="ARBA" id="ARBA00023136"/>
    </source>
</evidence>
<evidence type="ECO:0000256" key="8">
    <source>
        <dbReference type="ARBA" id="ARBA00022989"/>
    </source>
</evidence>
<feature type="chain" id="PRO_5035752206" description="glucuronosyltransferase" evidence="12">
    <location>
        <begin position="16"/>
        <end position="594"/>
    </location>
</feature>
<dbReference type="InterPro" id="IPR050271">
    <property type="entry name" value="UDP-glycosyltransferase"/>
</dbReference>
<feature type="transmembrane region" description="Helical" evidence="11">
    <location>
        <begin position="485"/>
        <end position="514"/>
    </location>
</feature>
<keyword evidence="5" id="KW-0808">Transferase</keyword>
<dbReference type="GO" id="GO:0015020">
    <property type="term" value="F:glucuronosyltransferase activity"/>
    <property type="evidence" value="ECO:0007669"/>
    <property type="project" value="UniProtKB-EC"/>
</dbReference>
<dbReference type="Gene3D" id="3.40.50.2000">
    <property type="entry name" value="Glycogen Phosphorylase B"/>
    <property type="match status" value="1"/>
</dbReference>
<accession>A0A8S1F1T5</accession>
<evidence type="ECO:0000256" key="2">
    <source>
        <dbReference type="ARBA" id="ARBA00009995"/>
    </source>
</evidence>
<keyword evidence="7 12" id="KW-0732">Signal</keyword>
<dbReference type="GO" id="GO:0016020">
    <property type="term" value="C:membrane"/>
    <property type="evidence" value="ECO:0007669"/>
    <property type="project" value="UniProtKB-SubCell"/>
</dbReference>
<comment type="similarity">
    <text evidence="2">Belongs to the UDP-glycosyltransferase family.</text>
</comment>
<evidence type="ECO:0000313" key="13">
    <source>
        <dbReference type="EMBL" id="CAB3406315.1"/>
    </source>
</evidence>
<sequence>MRLVWLIVCLKLTAGLNVLFHASVIGQSHISFLDTAVNVLAKYGHSVDMIFAVYNDMVDIRFTASIRRNYTYGYSEKHYWKNRTPHLANPFIKPPRPLIDLKGFDLLAIELCKIGINDGNLLEFIKEGHYDIGITNDYEPCGTILFKAAGVPVVASYVPTPLFFSQVVSAGLPMPTSVYGTTLYPEHDGSMYDKTFHLIRSAYFHYVWYPFILKSYDQASRAKFGHDFPSAEELERNIDIVFANSNEIIEQPRPISHKIKYIGGMGVKKAKPLSNQLVAILESSQKGVVLFSFGTQVRTTAIPVEIRKNFLEAFKHFPEYAFIWKYDNLTEDALDFGGAENVHRLEWLPQTDLLKDHRVKLFISHMGMNSFLETSESGVPVLSIPLFIDQQHNSQNAAFLEMGLIVNRNEITVENLVKTLKKLLGERKYGQNAAKIAKLIRNKPEQPEEVFVKWIEFAANHPGLHKIFNLPGAEMGPFLYYSGDVIVFILLINFIVGITIFTIFAIFCLLLTVFADVDELIDPTDGQRNAYESIRKLKKCLDKVDRKRVQRVCEGKKGVERDKCVLMYTHQIMPTLKECVENTKSAARRVHTEL</sequence>
<evidence type="ECO:0000256" key="11">
    <source>
        <dbReference type="SAM" id="Phobius"/>
    </source>
</evidence>
<comment type="catalytic activity">
    <reaction evidence="10">
        <text>glucuronate acceptor + UDP-alpha-D-glucuronate = acceptor beta-D-glucuronoside + UDP + H(+)</text>
        <dbReference type="Rhea" id="RHEA:21032"/>
        <dbReference type="ChEBI" id="CHEBI:15378"/>
        <dbReference type="ChEBI" id="CHEBI:58052"/>
        <dbReference type="ChEBI" id="CHEBI:58223"/>
        <dbReference type="ChEBI" id="CHEBI:132367"/>
        <dbReference type="ChEBI" id="CHEBI:132368"/>
        <dbReference type="EC" id="2.4.1.17"/>
    </reaction>
</comment>
<reference evidence="13 14" key="1">
    <citation type="submission" date="2020-04" db="EMBL/GenBank/DDBJ databases">
        <authorList>
            <person name="Laetsch R D."/>
            <person name="Stevens L."/>
            <person name="Kumar S."/>
            <person name="Blaxter L. M."/>
        </authorList>
    </citation>
    <scope>NUCLEOTIDE SEQUENCE [LARGE SCALE GENOMIC DNA]</scope>
</reference>
<dbReference type="OrthoDB" id="5835829at2759"/>
<evidence type="ECO:0000256" key="12">
    <source>
        <dbReference type="SAM" id="SignalP"/>
    </source>
</evidence>
<evidence type="ECO:0000256" key="4">
    <source>
        <dbReference type="ARBA" id="ARBA00022676"/>
    </source>
</evidence>
<evidence type="ECO:0000256" key="7">
    <source>
        <dbReference type="ARBA" id="ARBA00022729"/>
    </source>
</evidence>
<dbReference type="PANTHER" id="PTHR48043">
    <property type="entry name" value="EG:EG0003.4 PROTEIN-RELATED"/>
    <property type="match status" value="1"/>
</dbReference>
<dbReference type="EMBL" id="CADEPM010000005">
    <property type="protein sequence ID" value="CAB3406315.1"/>
    <property type="molecule type" value="Genomic_DNA"/>
</dbReference>
<dbReference type="Pfam" id="PF00201">
    <property type="entry name" value="UDPGT"/>
    <property type="match status" value="1"/>
</dbReference>
<organism evidence="13 14">
    <name type="scientific">Caenorhabditis bovis</name>
    <dbReference type="NCBI Taxonomy" id="2654633"/>
    <lineage>
        <taxon>Eukaryota</taxon>
        <taxon>Metazoa</taxon>
        <taxon>Ecdysozoa</taxon>
        <taxon>Nematoda</taxon>
        <taxon>Chromadorea</taxon>
        <taxon>Rhabditida</taxon>
        <taxon>Rhabditina</taxon>
        <taxon>Rhabditomorpha</taxon>
        <taxon>Rhabditoidea</taxon>
        <taxon>Rhabditidae</taxon>
        <taxon>Peloderinae</taxon>
        <taxon>Caenorhabditis</taxon>
    </lineage>
</organism>
<evidence type="ECO:0000256" key="10">
    <source>
        <dbReference type="ARBA" id="ARBA00047475"/>
    </source>
</evidence>
<dbReference type="CDD" id="cd03784">
    <property type="entry name" value="GT1_Gtf-like"/>
    <property type="match status" value="1"/>
</dbReference>
<gene>
    <name evidence="13" type="ORF">CBOVIS_LOCUS8400</name>
</gene>
<keyword evidence="4" id="KW-0328">Glycosyltransferase</keyword>
<feature type="signal peptide" evidence="12">
    <location>
        <begin position="1"/>
        <end position="15"/>
    </location>
</feature>
<keyword evidence="8 11" id="KW-1133">Transmembrane helix</keyword>
<keyword evidence="6 11" id="KW-0812">Transmembrane</keyword>
<comment type="caution">
    <text evidence="13">The sequence shown here is derived from an EMBL/GenBank/DDBJ whole genome shotgun (WGS) entry which is preliminary data.</text>
</comment>
<evidence type="ECO:0000256" key="3">
    <source>
        <dbReference type="ARBA" id="ARBA00012544"/>
    </source>
</evidence>
<evidence type="ECO:0000256" key="6">
    <source>
        <dbReference type="ARBA" id="ARBA00022692"/>
    </source>
</evidence>